<dbReference type="Gene3D" id="2.120.10.30">
    <property type="entry name" value="TolB, C-terminal domain"/>
    <property type="match status" value="1"/>
</dbReference>
<evidence type="ECO:0000313" key="3">
    <source>
        <dbReference type="EMBL" id="MFC3147865.1"/>
    </source>
</evidence>
<sequence length="397" mass="42778">MIQRLTARAQKRAFTLPQLFTSAVAASTLLLALAASAQAQTPTNTTGLRTEQVTAGLSNPWGMAFLPGGRMIVTERPGRMRVVEPDGKLSAPLTGLPPVTAAGQGGLLDVITDREFASNRTIYFCFNEPGTGDASNIWGTALARAQLSADNRGLENVRVIWRMAKKTSARHHFGCRIVEAADGTLYMGTGDRGAQDRSQDMSDTAGKMIRVNKDGSIPKDNPFLARTGVPGEIFSAGHRNIQGAAINPADGKLWAHEHGPQGGDELNLVEAGKNYGWPTITYGRQYVTGLRIGEGTEKAGMEQPVKMWGPTSIAPSGLAFLTSDRYGAQWKGSAFVGALRERAVMRIQLNGNKIVSEEVILKDANERIRDVRQGPDGLLYVLADDADNGRVLRILPR</sequence>
<proteinExistence type="predicted"/>
<feature type="chain" id="PRO_5045809167" evidence="1">
    <location>
        <begin position="40"/>
        <end position="397"/>
    </location>
</feature>
<feature type="domain" description="Glucose/Sorbosone dehydrogenase" evidence="2">
    <location>
        <begin position="57"/>
        <end position="393"/>
    </location>
</feature>
<dbReference type="GO" id="GO:0016491">
    <property type="term" value="F:oxidoreductase activity"/>
    <property type="evidence" value="ECO:0007669"/>
    <property type="project" value="UniProtKB-KW"/>
</dbReference>
<organism evidence="3 4">
    <name type="scientific">Piscinibacterium candidicorallinum</name>
    <dbReference type="NCBI Taxonomy" id="1793872"/>
    <lineage>
        <taxon>Bacteria</taxon>
        <taxon>Pseudomonadati</taxon>
        <taxon>Pseudomonadota</taxon>
        <taxon>Betaproteobacteria</taxon>
        <taxon>Burkholderiales</taxon>
        <taxon>Piscinibacterium</taxon>
    </lineage>
</organism>
<dbReference type="PANTHER" id="PTHR19328">
    <property type="entry name" value="HEDGEHOG-INTERACTING PROTEIN"/>
    <property type="match status" value="1"/>
</dbReference>
<evidence type="ECO:0000313" key="4">
    <source>
        <dbReference type="Proteomes" id="UP001595556"/>
    </source>
</evidence>
<name>A0ABV7H5U1_9BURK</name>
<dbReference type="RefSeq" id="WP_377303307.1">
    <property type="nucleotide sequence ID" value="NZ_CP180191.1"/>
</dbReference>
<dbReference type="SUPFAM" id="SSF50952">
    <property type="entry name" value="Soluble quinoprotein glucose dehydrogenase"/>
    <property type="match status" value="1"/>
</dbReference>
<keyword evidence="1" id="KW-0732">Signal</keyword>
<dbReference type="EMBL" id="JBHRTI010000004">
    <property type="protein sequence ID" value="MFC3147865.1"/>
    <property type="molecule type" value="Genomic_DNA"/>
</dbReference>
<dbReference type="PANTHER" id="PTHR19328:SF75">
    <property type="entry name" value="ALDOSE SUGAR DEHYDROGENASE YLII"/>
    <property type="match status" value="1"/>
</dbReference>
<comment type="caution">
    <text evidence="3">The sequence shown here is derived from an EMBL/GenBank/DDBJ whole genome shotgun (WGS) entry which is preliminary data.</text>
</comment>
<dbReference type="EC" id="1.1.5.-" evidence="3"/>
<reference evidence="4" key="1">
    <citation type="journal article" date="2019" name="Int. J. Syst. Evol. Microbiol.">
        <title>The Global Catalogue of Microorganisms (GCM) 10K type strain sequencing project: providing services to taxonomists for standard genome sequencing and annotation.</title>
        <authorList>
            <consortium name="The Broad Institute Genomics Platform"/>
            <consortium name="The Broad Institute Genome Sequencing Center for Infectious Disease"/>
            <person name="Wu L."/>
            <person name="Ma J."/>
        </authorList>
    </citation>
    <scope>NUCLEOTIDE SEQUENCE [LARGE SCALE GENOMIC DNA]</scope>
    <source>
        <strain evidence="4">KCTC 52168</strain>
    </source>
</reference>
<protein>
    <submittedName>
        <fullName evidence="3">PQQ-dependent sugar dehydrogenase</fullName>
        <ecNumber evidence="3">1.1.5.-</ecNumber>
    </submittedName>
</protein>
<dbReference type="InterPro" id="IPR012938">
    <property type="entry name" value="Glc/Sorbosone_DH"/>
</dbReference>
<dbReference type="InterPro" id="IPR011041">
    <property type="entry name" value="Quinoprot_gluc/sorb_DH_b-prop"/>
</dbReference>
<accession>A0ABV7H5U1</accession>
<dbReference type="InterPro" id="IPR011042">
    <property type="entry name" value="6-blade_b-propeller_TolB-like"/>
</dbReference>
<keyword evidence="3" id="KW-0560">Oxidoreductase</keyword>
<evidence type="ECO:0000256" key="1">
    <source>
        <dbReference type="SAM" id="SignalP"/>
    </source>
</evidence>
<evidence type="ECO:0000259" key="2">
    <source>
        <dbReference type="Pfam" id="PF07995"/>
    </source>
</evidence>
<gene>
    <name evidence="3" type="ORF">ACFOEN_09445</name>
</gene>
<dbReference type="Proteomes" id="UP001595556">
    <property type="component" value="Unassembled WGS sequence"/>
</dbReference>
<feature type="signal peptide" evidence="1">
    <location>
        <begin position="1"/>
        <end position="39"/>
    </location>
</feature>
<dbReference type="Pfam" id="PF07995">
    <property type="entry name" value="GSDH"/>
    <property type="match status" value="1"/>
</dbReference>
<keyword evidence="4" id="KW-1185">Reference proteome</keyword>